<dbReference type="EMBL" id="JBHSFY010000016">
    <property type="protein sequence ID" value="MFC4479571.1"/>
    <property type="molecule type" value="Genomic_DNA"/>
</dbReference>
<dbReference type="SUPFAM" id="SSF56925">
    <property type="entry name" value="OMPA-like"/>
    <property type="match status" value="1"/>
</dbReference>
<dbReference type="Proteomes" id="UP001596003">
    <property type="component" value="Unassembled WGS sequence"/>
</dbReference>
<gene>
    <name evidence="4" type="ORF">ACFO3N_21005</name>
</gene>
<feature type="domain" description="Outer membrane protein beta-barrel" evidence="3">
    <location>
        <begin position="7"/>
        <end position="170"/>
    </location>
</feature>
<feature type="chain" id="PRO_5045377464" evidence="2">
    <location>
        <begin position="20"/>
        <end position="200"/>
    </location>
</feature>
<evidence type="ECO:0000256" key="2">
    <source>
        <dbReference type="SAM" id="SignalP"/>
    </source>
</evidence>
<dbReference type="Gene3D" id="2.40.160.20">
    <property type="match status" value="1"/>
</dbReference>
<keyword evidence="5" id="KW-1185">Reference proteome</keyword>
<sequence>MKKIFLAAIAVMGFSFANAQDSSSFGFSKGNILLEGNLGLSSKNDKNTETKTNFFEFNPKAGYFLTDKFALGLDLGVGSYKEKTTGSDADKSSIFKAGVFGRYYFLNLGQRFKTYAEAGVGLDSGKESGAKYSGVGFNAGLGINYFVSDSFAINFGLTDILAYDSYKYKGGKAVSTFDANVNVFNNFFSTARFGMTYKFK</sequence>
<feature type="signal peptide" evidence="2">
    <location>
        <begin position="1"/>
        <end position="19"/>
    </location>
</feature>
<evidence type="ECO:0000259" key="3">
    <source>
        <dbReference type="Pfam" id="PF13505"/>
    </source>
</evidence>
<keyword evidence="1 2" id="KW-0732">Signal</keyword>
<evidence type="ECO:0000313" key="4">
    <source>
        <dbReference type="EMBL" id="MFC4479571.1"/>
    </source>
</evidence>
<dbReference type="RefSeq" id="WP_379800858.1">
    <property type="nucleotide sequence ID" value="NZ_JBHSFY010000016.1"/>
</dbReference>
<comment type="caution">
    <text evidence="4">The sequence shown here is derived from an EMBL/GenBank/DDBJ whole genome shotgun (WGS) entry which is preliminary data.</text>
</comment>
<organism evidence="4 5">
    <name type="scientific">Flavobacterium chungangensis</name>
    <dbReference type="NCBI Taxonomy" id="2708132"/>
    <lineage>
        <taxon>Bacteria</taxon>
        <taxon>Pseudomonadati</taxon>
        <taxon>Bacteroidota</taxon>
        <taxon>Flavobacteriia</taxon>
        <taxon>Flavobacteriales</taxon>
        <taxon>Flavobacteriaceae</taxon>
        <taxon>Flavobacterium</taxon>
    </lineage>
</organism>
<dbReference type="InterPro" id="IPR011250">
    <property type="entry name" value="OMP/PagP_B-barrel"/>
</dbReference>
<proteinExistence type="predicted"/>
<evidence type="ECO:0000256" key="1">
    <source>
        <dbReference type="ARBA" id="ARBA00022729"/>
    </source>
</evidence>
<accession>A0ABV8ZJQ3</accession>
<protein>
    <submittedName>
        <fullName evidence="4">Outer membrane beta-barrel protein</fullName>
    </submittedName>
</protein>
<dbReference type="Pfam" id="PF13505">
    <property type="entry name" value="OMP_b-brl"/>
    <property type="match status" value="1"/>
</dbReference>
<evidence type="ECO:0000313" key="5">
    <source>
        <dbReference type="Proteomes" id="UP001596003"/>
    </source>
</evidence>
<reference evidence="5" key="1">
    <citation type="journal article" date="2019" name="Int. J. Syst. Evol. Microbiol.">
        <title>The Global Catalogue of Microorganisms (GCM) 10K type strain sequencing project: providing services to taxonomists for standard genome sequencing and annotation.</title>
        <authorList>
            <consortium name="The Broad Institute Genomics Platform"/>
            <consortium name="The Broad Institute Genome Sequencing Center for Infectious Disease"/>
            <person name="Wu L."/>
            <person name="Ma J."/>
        </authorList>
    </citation>
    <scope>NUCLEOTIDE SEQUENCE [LARGE SCALE GENOMIC DNA]</scope>
    <source>
        <strain evidence="5">NBRC 103627</strain>
    </source>
</reference>
<name>A0ABV8ZJQ3_9FLAO</name>
<dbReference type="InterPro" id="IPR027385">
    <property type="entry name" value="Beta-barrel_OMP"/>
</dbReference>